<dbReference type="RefSeq" id="WP_037548186.1">
    <property type="nucleotide sequence ID" value="NZ_JNUP01000065.1"/>
</dbReference>
<dbReference type="OrthoDB" id="9800877at2"/>
<evidence type="ECO:0008006" key="5">
    <source>
        <dbReference type="Google" id="ProtNLM"/>
    </source>
</evidence>
<dbReference type="Proteomes" id="UP000029692">
    <property type="component" value="Unassembled WGS sequence"/>
</dbReference>
<name>A0A098QVX7_9SPIO</name>
<feature type="transmembrane region" description="Helical" evidence="2">
    <location>
        <begin position="162"/>
        <end position="183"/>
    </location>
</feature>
<keyword evidence="4" id="KW-1185">Reference proteome</keyword>
<reference evidence="3 4" key="1">
    <citation type="submission" date="2014-05" db="EMBL/GenBank/DDBJ databases">
        <title>De novo Genome Sequence of Spirocheata sp.</title>
        <authorList>
            <person name="Shivani Y."/>
            <person name="Subhash Y."/>
            <person name="Tushar L."/>
            <person name="Sasikala C."/>
            <person name="Ramana C.V."/>
        </authorList>
    </citation>
    <scope>NUCLEOTIDE SEQUENCE [LARGE SCALE GENOMIC DNA]</scope>
    <source>
        <strain evidence="3 4">JC230</strain>
    </source>
</reference>
<evidence type="ECO:0000313" key="4">
    <source>
        <dbReference type="Proteomes" id="UP000029692"/>
    </source>
</evidence>
<evidence type="ECO:0000256" key="1">
    <source>
        <dbReference type="SAM" id="MobiDB-lite"/>
    </source>
</evidence>
<keyword evidence="2" id="KW-0812">Transmembrane</keyword>
<feature type="region of interest" description="Disordered" evidence="1">
    <location>
        <begin position="1"/>
        <end position="32"/>
    </location>
</feature>
<gene>
    <name evidence="3" type="ORF">DC28_10840</name>
</gene>
<feature type="region of interest" description="Disordered" evidence="1">
    <location>
        <begin position="64"/>
        <end position="83"/>
    </location>
</feature>
<feature type="compositionally biased region" description="Basic and acidic residues" evidence="1">
    <location>
        <begin position="1"/>
        <end position="18"/>
    </location>
</feature>
<evidence type="ECO:0000256" key="2">
    <source>
        <dbReference type="SAM" id="Phobius"/>
    </source>
</evidence>
<dbReference type="EMBL" id="JNUP01000065">
    <property type="protein sequence ID" value="KGE71731.1"/>
    <property type="molecule type" value="Genomic_DNA"/>
</dbReference>
<comment type="caution">
    <text evidence="3">The sequence shown here is derived from an EMBL/GenBank/DDBJ whole genome shotgun (WGS) entry which is preliminary data.</text>
</comment>
<keyword evidence="2" id="KW-0472">Membrane</keyword>
<organism evidence="3 4">
    <name type="scientific">Spirochaeta lutea</name>
    <dbReference type="NCBI Taxonomy" id="1480694"/>
    <lineage>
        <taxon>Bacteria</taxon>
        <taxon>Pseudomonadati</taxon>
        <taxon>Spirochaetota</taxon>
        <taxon>Spirochaetia</taxon>
        <taxon>Spirochaetales</taxon>
        <taxon>Spirochaetaceae</taxon>
        <taxon>Spirochaeta</taxon>
    </lineage>
</organism>
<feature type="transmembrane region" description="Helical" evidence="2">
    <location>
        <begin position="218"/>
        <end position="241"/>
    </location>
</feature>
<proteinExistence type="predicted"/>
<evidence type="ECO:0000313" key="3">
    <source>
        <dbReference type="EMBL" id="KGE71731.1"/>
    </source>
</evidence>
<accession>A0A098QVX7</accession>
<keyword evidence="2" id="KW-1133">Transmembrane helix</keyword>
<feature type="transmembrane region" description="Helical" evidence="2">
    <location>
        <begin position="103"/>
        <end position="123"/>
    </location>
</feature>
<feature type="transmembrane region" description="Helical" evidence="2">
    <location>
        <begin position="189"/>
        <end position="211"/>
    </location>
</feature>
<protein>
    <recommendedName>
        <fullName evidence="5">Zinc-ribbon domain-containing protein</fullName>
    </recommendedName>
</protein>
<dbReference type="STRING" id="1480694.DC28_10840"/>
<feature type="transmembrane region" description="Helical" evidence="2">
    <location>
        <begin position="135"/>
        <end position="155"/>
    </location>
</feature>
<dbReference type="AlphaFoldDB" id="A0A098QVX7"/>
<sequence length="283" mass="30802">MNAGPEHDRDSHHTRSEGDYSESLQRTKEQERPLGIRGCGNCGIQILQPGEFCPLCGGPLEDTSEDVNAPLQSPREPLREDRVFPNPSGQQDFSLGRSLVSRIPYALVVWGILLIPALVVLIIDGQMTGMWSWSRYVHLSLGFLALGVGGSILAGSRAWVHIVVWYAACTGFVLLLDGLTPLHGWARGIAVPVISMAFAGIGLLSILVRALHPGGLGVLSGLSVILSLFCIGVELQLYLYFQLAAALVWSPIVAAVLLPLGLILGIIRRLMHNSSRVQRFFHW</sequence>
<feature type="transmembrane region" description="Helical" evidence="2">
    <location>
        <begin position="247"/>
        <end position="267"/>
    </location>
</feature>